<feature type="transmembrane region" description="Helical" evidence="1">
    <location>
        <begin position="61"/>
        <end position="82"/>
    </location>
</feature>
<feature type="transmembrane region" description="Helical" evidence="1">
    <location>
        <begin position="144"/>
        <end position="164"/>
    </location>
</feature>
<name>A0ABX9ZFI4_9BACL</name>
<sequence length="206" mass="23048">MAAFLSAFMVGMEYFFAISGTAHPWQDKILSVHTWFTGILIVLSLILAVPTVYKRAEKLQYLVSILVSQNLFGLSFYIWALLLIAEEGNGMSAETILEVTRWTLATGAIVLLLTFIRLIVRIYKGKYREGSAQDEIRGRFEYKSHLPAAVAGGLGIFFILRYLITHTNSVGADILLIVFIGLFLFYIMLFAGTAGDPILQIPIQEF</sequence>
<evidence type="ECO:0000313" key="2">
    <source>
        <dbReference type="EMBL" id="RSK35737.1"/>
    </source>
</evidence>
<gene>
    <name evidence="2" type="ORF">EJA12_03935</name>
</gene>
<feature type="transmembrane region" description="Helical" evidence="1">
    <location>
        <begin position="102"/>
        <end position="123"/>
    </location>
</feature>
<protein>
    <submittedName>
        <fullName evidence="2">Uncharacterized protein</fullName>
    </submittedName>
</protein>
<dbReference type="Proteomes" id="UP000272481">
    <property type="component" value="Unassembled WGS sequence"/>
</dbReference>
<keyword evidence="1" id="KW-0472">Membrane</keyword>
<proteinExistence type="predicted"/>
<feature type="transmembrane region" description="Helical" evidence="1">
    <location>
        <begin position="32"/>
        <end position="49"/>
    </location>
</feature>
<reference evidence="2 3" key="1">
    <citation type="submission" date="2018-12" db="EMBL/GenBank/DDBJ databases">
        <title>Comparitive functional genomics of dry heat resistant strains isolated from the viking spacecraft.</title>
        <authorList>
            <person name="Seuylemezian A."/>
            <person name="Vaishampayan P."/>
        </authorList>
    </citation>
    <scope>NUCLEOTIDE SEQUENCE [LARGE SCALE GENOMIC DNA]</scope>
    <source>
        <strain evidence="2 3">M6-11</strain>
    </source>
</reference>
<accession>A0ABX9ZFI4</accession>
<organism evidence="2 3">
    <name type="scientific">Bhargavaea beijingensis</name>
    <dbReference type="NCBI Taxonomy" id="426756"/>
    <lineage>
        <taxon>Bacteria</taxon>
        <taxon>Bacillati</taxon>
        <taxon>Bacillota</taxon>
        <taxon>Bacilli</taxon>
        <taxon>Bacillales</taxon>
        <taxon>Caryophanaceae</taxon>
        <taxon>Bhargavaea</taxon>
    </lineage>
</organism>
<comment type="caution">
    <text evidence="2">The sequence shown here is derived from an EMBL/GenBank/DDBJ whole genome shotgun (WGS) entry which is preliminary data.</text>
</comment>
<dbReference type="EMBL" id="RWGW01000005">
    <property type="protein sequence ID" value="RSK35737.1"/>
    <property type="molecule type" value="Genomic_DNA"/>
</dbReference>
<keyword evidence="1" id="KW-1133">Transmembrane helix</keyword>
<feature type="transmembrane region" description="Helical" evidence="1">
    <location>
        <begin position="170"/>
        <end position="191"/>
    </location>
</feature>
<evidence type="ECO:0000313" key="3">
    <source>
        <dbReference type="Proteomes" id="UP000272481"/>
    </source>
</evidence>
<keyword evidence="1" id="KW-0812">Transmembrane</keyword>
<dbReference type="RefSeq" id="WP_125903550.1">
    <property type="nucleotide sequence ID" value="NZ_RWGW01000005.1"/>
</dbReference>
<evidence type="ECO:0000256" key="1">
    <source>
        <dbReference type="SAM" id="Phobius"/>
    </source>
</evidence>
<keyword evidence="3" id="KW-1185">Reference proteome</keyword>